<accession>A0A1R4H723</accession>
<dbReference type="GO" id="GO:0051537">
    <property type="term" value="F:2 iron, 2 sulfur cluster binding"/>
    <property type="evidence" value="ECO:0007669"/>
    <property type="project" value="UniProtKB-KW"/>
</dbReference>
<keyword evidence="4" id="KW-0411">Iron-sulfur</keyword>
<organism evidence="6 7">
    <name type="scientific">Crenothrix polyspora</name>
    <dbReference type="NCBI Taxonomy" id="360316"/>
    <lineage>
        <taxon>Bacteria</taxon>
        <taxon>Pseudomonadati</taxon>
        <taxon>Pseudomonadota</taxon>
        <taxon>Gammaproteobacteria</taxon>
        <taxon>Methylococcales</taxon>
        <taxon>Crenotrichaceae</taxon>
        <taxon>Crenothrix</taxon>
    </lineage>
</organism>
<name>A0A1R4H723_9GAMM</name>
<dbReference type="OrthoDB" id="9795032at2"/>
<dbReference type="SMART" id="SM00704">
    <property type="entry name" value="ZnF_CDGSH"/>
    <property type="match status" value="1"/>
</dbReference>
<evidence type="ECO:0000256" key="1">
    <source>
        <dbReference type="ARBA" id="ARBA00022714"/>
    </source>
</evidence>
<evidence type="ECO:0000256" key="3">
    <source>
        <dbReference type="ARBA" id="ARBA00023004"/>
    </source>
</evidence>
<evidence type="ECO:0000259" key="5">
    <source>
        <dbReference type="SMART" id="SM00704"/>
    </source>
</evidence>
<dbReference type="InterPro" id="IPR052950">
    <property type="entry name" value="CISD"/>
</dbReference>
<reference evidence="7" key="1">
    <citation type="submission" date="2017-02" db="EMBL/GenBank/DDBJ databases">
        <authorList>
            <person name="Daims H."/>
        </authorList>
    </citation>
    <scope>NUCLEOTIDE SEQUENCE [LARGE SCALE GENOMIC DNA]</scope>
</reference>
<proteinExistence type="predicted"/>
<sequence length="79" mass="8776">MTSKTNSPLPVDVEAGQRYSWCSCGFSQTMPLCDHAHRQFSEKKSVKFIAEKTETIHLCGCAETSTPPYCDNSNQCQKG</sequence>
<protein>
    <submittedName>
        <fullName evidence="6">Iron sulfur-containing domain, CDGSH-type</fullName>
    </submittedName>
</protein>
<evidence type="ECO:0000256" key="4">
    <source>
        <dbReference type="ARBA" id="ARBA00023014"/>
    </source>
</evidence>
<dbReference type="GO" id="GO:0005737">
    <property type="term" value="C:cytoplasm"/>
    <property type="evidence" value="ECO:0007669"/>
    <property type="project" value="UniProtKB-ARBA"/>
</dbReference>
<feature type="domain" description="Iron-binding zinc finger CDGSH type" evidence="5">
    <location>
        <begin position="6"/>
        <end position="43"/>
    </location>
</feature>
<dbReference type="EMBL" id="FUKJ01000158">
    <property type="protein sequence ID" value="SJM91821.1"/>
    <property type="molecule type" value="Genomic_DNA"/>
</dbReference>
<dbReference type="InterPro" id="IPR042216">
    <property type="entry name" value="MitoNEET_CISD"/>
</dbReference>
<keyword evidence="3" id="KW-0408">Iron</keyword>
<dbReference type="Gene3D" id="3.40.5.90">
    <property type="entry name" value="CDGSH iron-sulfur domain, mitoNEET-type"/>
    <property type="match status" value="1"/>
</dbReference>
<keyword evidence="1" id="KW-0001">2Fe-2S</keyword>
<evidence type="ECO:0000256" key="2">
    <source>
        <dbReference type="ARBA" id="ARBA00022723"/>
    </source>
</evidence>
<dbReference type="PANTHER" id="PTHR46491:SF3">
    <property type="entry name" value="CDGSH IRON-SULFUR DOMAIN-CONTAINING PROTEIN 3, MITOCHONDRIAL"/>
    <property type="match status" value="1"/>
</dbReference>
<dbReference type="GO" id="GO:0046872">
    <property type="term" value="F:metal ion binding"/>
    <property type="evidence" value="ECO:0007669"/>
    <property type="project" value="UniProtKB-KW"/>
</dbReference>
<keyword evidence="7" id="KW-1185">Reference proteome</keyword>
<dbReference type="AlphaFoldDB" id="A0A1R4H723"/>
<gene>
    <name evidence="6" type="ORF">CRENPOLYSF2_2400022</name>
</gene>
<keyword evidence="2" id="KW-0479">Metal-binding</keyword>
<dbReference type="RefSeq" id="WP_087146704.1">
    <property type="nucleotide sequence ID" value="NZ_FUKJ01000158.1"/>
</dbReference>
<evidence type="ECO:0000313" key="7">
    <source>
        <dbReference type="Proteomes" id="UP000195442"/>
    </source>
</evidence>
<dbReference type="InterPro" id="IPR018967">
    <property type="entry name" value="FeS-contain_CDGSH-typ"/>
</dbReference>
<dbReference type="Proteomes" id="UP000195442">
    <property type="component" value="Unassembled WGS sequence"/>
</dbReference>
<evidence type="ECO:0000313" key="6">
    <source>
        <dbReference type="EMBL" id="SJM91821.1"/>
    </source>
</evidence>
<dbReference type="PANTHER" id="PTHR46491">
    <property type="entry name" value="CDGSH IRON SULFUR DOMAIN PROTEIN HOMOLOG"/>
    <property type="match status" value="1"/>
</dbReference>